<dbReference type="Proteomes" id="UP000278746">
    <property type="component" value="Unassembled WGS sequence"/>
</dbReference>
<feature type="domain" description="Thiaminase-2/PQQC" evidence="11">
    <location>
        <begin position="9"/>
        <end position="215"/>
    </location>
</feature>
<dbReference type="PANTHER" id="PTHR43198:SF2">
    <property type="entry name" value="SI:CH1073-67J19.1-RELATED"/>
    <property type="match status" value="1"/>
</dbReference>
<evidence type="ECO:0000256" key="3">
    <source>
        <dbReference type="ARBA" id="ARBA00010264"/>
    </source>
</evidence>
<evidence type="ECO:0000256" key="1">
    <source>
        <dbReference type="ARBA" id="ARBA00001881"/>
    </source>
</evidence>
<dbReference type="GO" id="GO:0050334">
    <property type="term" value="F:thiaminase activity"/>
    <property type="evidence" value="ECO:0007669"/>
    <property type="project" value="UniProtKB-UniRule"/>
</dbReference>
<evidence type="ECO:0000313" key="12">
    <source>
        <dbReference type="EMBL" id="RNA67693.1"/>
    </source>
</evidence>
<comment type="catalytic activity">
    <reaction evidence="8 9">
        <text>thiamine + H2O = 5-(2-hydroxyethyl)-4-methylthiazole + 4-amino-5-hydroxymethyl-2-methylpyrimidine + H(+)</text>
        <dbReference type="Rhea" id="RHEA:17509"/>
        <dbReference type="ChEBI" id="CHEBI:15377"/>
        <dbReference type="ChEBI" id="CHEBI:15378"/>
        <dbReference type="ChEBI" id="CHEBI:16892"/>
        <dbReference type="ChEBI" id="CHEBI:17957"/>
        <dbReference type="ChEBI" id="CHEBI:18385"/>
        <dbReference type="EC" id="3.5.99.2"/>
    </reaction>
</comment>
<dbReference type="EC" id="3.5.99.2" evidence="5 9"/>
<dbReference type="InterPro" id="IPR004305">
    <property type="entry name" value="Thiaminase-2/PQQC"/>
</dbReference>
<dbReference type="SUPFAM" id="SSF48613">
    <property type="entry name" value="Heme oxygenase-like"/>
    <property type="match status" value="1"/>
</dbReference>
<evidence type="ECO:0000256" key="5">
    <source>
        <dbReference type="ARBA" id="ARBA00012684"/>
    </source>
</evidence>
<dbReference type="NCBIfam" id="TIGR04306">
    <property type="entry name" value="salvage_TenA"/>
    <property type="match status" value="1"/>
</dbReference>
<evidence type="ECO:0000256" key="9">
    <source>
        <dbReference type="PIRNR" id="PIRNR003170"/>
    </source>
</evidence>
<comment type="caution">
    <text evidence="12">The sequence shown here is derived from an EMBL/GenBank/DDBJ whole genome shotgun (WGS) entry which is preliminary data.</text>
</comment>
<proteinExistence type="inferred from homology"/>
<accession>A0A3M7TTL3</accession>
<dbReference type="Gene3D" id="1.20.910.10">
    <property type="entry name" value="Heme oxygenase-like"/>
    <property type="match status" value="1"/>
</dbReference>
<dbReference type="OrthoDB" id="34166at2"/>
<dbReference type="Pfam" id="PF03070">
    <property type="entry name" value="TENA_THI-4"/>
    <property type="match status" value="1"/>
</dbReference>
<evidence type="ECO:0000256" key="8">
    <source>
        <dbReference type="ARBA" id="ARBA00048337"/>
    </source>
</evidence>
<gene>
    <name evidence="12" type="primary">tenA</name>
    <name evidence="12" type="ORF">EBO34_13315</name>
</gene>
<name>A0A3M7TTL3_9BACI</name>
<dbReference type="GO" id="GO:0009228">
    <property type="term" value="P:thiamine biosynthetic process"/>
    <property type="evidence" value="ECO:0007669"/>
    <property type="project" value="UniProtKB-KW"/>
</dbReference>
<comment type="function">
    <text evidence="9">Catalyzes an amino-pyrimidine hydrolysis reaction at the C5' of the pyrimidine moiety of thiamine compounds, a reaction that is part of a thiamine salvage pathway. Thus, catalyzes the conversion of 4-amino-5-aminomethyl-2-methylpyrimidine to 4-amino-5-hydroxymethyl-2-methylpyrimidine (HMP).</text>
</comment>
<sequence>MTFSQRLYENVKPIWRANHDHPFVRGIGDGTLDQEKFRFFMVQDYLYLIDYARLFAMGAMKAKDVKTMGEFAELLHSTLNTEMELHRQYAREFGISEEELESANPAPTTLAYTHYMLHVGNNGGLAELVASLLPCMWSYAEIGKALDETPGARDHQYGEWIKMYASEEFQELTNWTINLLNELTEGKPEHELSHLEEIFLTTTRFEYMFWEMSYRKETWPEEQQ</sequence>
<comment type="subunit">
    <text evidence="4">Homotetramer.</text>
</comment>
<evidence type="ECO:0000256" key="2">
    <source>
        <dbReference type="ARBA" id="ARBA00004948"/>
    </source>
</evidence>
<evidence type="ECO:0000256" key="4">
    <source>
        <dbReference type="ARBA" id="ARBA00011881"/>
    </source>
</evidence>
<dbReference type="InterPro" id="IPR016084">
    <property type="entry name" value="Haem_Oase-like_multi-hlx"/>
</dbReference>
<keyword evidence="13" id="KW-1185">Reference proteome</keyword>
<evidence type="ECO:0000313" key="13">
    <source>
        <dbReference type="Proteomes" id="UP000278746"/>
    </source>
</evidence>
<dbReference type="InterPro" id="IPR026285">
    <property type="entry name" value="TenA_E"/>
</dbReference>
<keyword evidence="7 9" id="KW-0784">Thiamine biosynthesis</keyword>
<evidence type="ECO:0000259" key="11">
    <source>
        <dbReference type="Pfam" id="PF03070"/>
    </source>
</evidence>
<comment type="catalytic activity">
    <reaction evidence="1 9">
        <text>4-amino-5-aminomethyl-2-methylpyrimidine + H2O = 4-amino-5-hydroxymethyl-2-methylpyrimidine + NH4(+)</text>
        <dbReference type="Rhea" id="RHEA:31799"/>
        <dbReference type="ChEBI" id="CHEBI:15377"/>
        <dbReference type="ChEBI" id="CHEBI:16892"/>
        <dbReference type="ChEBI" id="CHEBI:28938"/>
        <dbReference type="ChEBI" id="CHEBI:63416"/>
        <dbReference type="EC" id="3.5.99.2"/>
    </reaction>
</comment>
<feature type="active site" description="Proton donor" evidence="10">
    <location>
        <position position="206"/>
    </location>
</feature>
<dbReference type="AlphaFoldDB" id="A0A3M7TTL3"/>
<evidence type="ECO:0000256" key="6">
    <source>
        <dbReference type="ARBA" id="ARBA00013647"/>
    </source>
</evidence>
<evidence type="ECO:0000256" key="7">
    <source>
        <dbReference type="ARBA" id="ARBA00022977"/>
    </source>
</evidence>
<dbReference type="EMBL" id="RHIB01000002">
    <property type="protein sequence ID" value="RNA67693.1"/>
    <property type="molecule type" value="Genomic_DNA"/>
</dbReference>
<dbReference type="UniPathway" id="UPA00060"/>
<evidence type="ECO:0000256" key="10">
    <source>
        <dbReference type="PIRSR" id="PIRSR003170-1"/>
    </source>
</evidence>
<dbReference type="PIRSF" id="PIRSF003170">
    <property type="entry name" value="Pet18p"/>
    <property type="match status" value="1"/>
</dbReference>
<dbReference type="InterPro" id="IPR027574">
    <property type="entry name" value="Thiaminase_II"/>
</dbReference>
<keyword evidence="9" id="KW-0378">Hydrolase</keyword>
<comment type="pathway">
    <text evidence="2 9">Cofactor biosynthesis; thiamine diphosphate biosynthesis.</text>
</comment>
<dbReference type="RefSeq" id="WP_122899349.1">
    <property type="nucleotide sequence ID" value="NZ_RHIB01000002.1"/>
</dbReference>
<dbReference type="InterPro" id="IPR050967">
    <property type="entry name" value="Thiamine_Salvage_TenA"/>
</dbReference>
<comment type="similarity">
    <text evidence="3 9">Belongs to the TenA family.</text>
</comment>
<dbReference type="GO" id="GO:0005829">
    <property type="term" value="C:cytosol"/>
    <property type="evidence" value="ECO:0007669"/>
    <property type="project" value="TreeGrafter"/>
</dbReference>
<protein>
    <recommendedName>
        <fullName evidence="6 9">Aminopyrimidine aminohydrolase</fullName>
        <ecNumber evidence="5 9">3.5.99.2</ecNumber>
    </recommendedName>
</protein>
<dbReference type="PANTHER" id="PTHR43198">
    <property type="entry name" value="BIFUNCTIONAL TH2 PROTEIN"/>
    <property type="match status" value="1"/>
</dbReference>
<reference evidence="12 13" key="1">
    <citation type="submission" date="2018-10" db="EMBL/GenBank/DDBJ databases">
        <title>Bacillus Keqinensis sp. nov., a moderately halophilic bacterium isolated from a saline-alkaline lake.</title>
        <authorList>
            <person name="Wang H."/>
        </authorList>
    </citation>
    <scope>NUCLEOTIDE SEQUENCE [LARGE SCALE GENOMIC DNA]</scope>
    <source>
        <strain evidence="12 13">KQ-3</strain>
    </source>
</reference>
<dbReference type="CDD" id="cd19366">
    <property type="entry name" value="TenA_C_BhTenA-like"/>
    <property type="match status" value="1"/>
</dbReference>
<organism evidence="12 13">
    <name type="scientific">Alteribacter keqinensis</name>
    <dbReference type="NCBI Taxonomy" id="2483800"/>
    <lineage>
        <taxon>Bacteria</taxon>
        <taxon>Bacillati</taxon>
        <taxon>Bacillota</taxon>
        <taxon>Bacilli</taxon>
        <taxon>Bacillales</taxon>
        <taxon>Bacillaceae</taxon>
        <taxon>Alteribacter</taxon>
    </lineage>
</organism>
<dbReference type="GO" id="GO:0009229">
    <property type="term" value="P:thiamine diphosphate biosynthetic process"/>
    <property type="evidence" value="ECO:0007669"/>
    <property type="project" value="UniProtKB-UniPathway"/>
</dbReference>